<dbReference type="Proteomes" id="UP000664382">
    <property type="component" value="Unassembled WGS sequence"/>
</dbReference>
<evidence type="ECO:0000313" key="5">
    <source>
        <dbReference type="EMBL" id="MBO1901825.1"/>
    </source>
</evidence>
<dbReference type="PANTHER" id="PTHR46796">
    <property type="entry name" value="HTH-TYPE TRANSCRIPTIONAL ACTIVATOR RHAS-RELATED"/>
    <property type="match status" value="1"/>
</dbReference>
<feature type="domain" description="HTH araC/xylS-type" evidence="4">
    <location>
        <begin position="215"/>
        <end position="313"/>
    </location>
</feature>
<keyword evidence="2" id="KW-0238">DNA-binding</keyword>
<dbReference type="EMBL" id="JAGDYM010000009">
    <property type="protein sequence ID" value="MBO1901825.1"/>
    <property type="molecule type" value="Genomic_DNA"/>
</dbReference>
<evidence type="ECO:0000256" key="1">
    <source>
        <dbReference type="ARBA" id="ARBA00023015"/>
    </source>
</evidence>
<name>A0A939SBV4_9MICO</name>
<gene>
    <name evidence="5" type="ORF">J4H92_07650</name>
</gene>
<proteinExistence type="predicted"/>
<dbReference type="GO" id="GO:0003700">
    <property type="term" value="F:DNA-binding transcription factor activity"/>
    <property type="evidence" value="ECO:0007669"/>
    <property type="project" value="InterPro"/>
</dbReference>
<keyword evidence="6" id="KW-1185">Reference proteome</keyword>
<reference evidence="5" key="1">
    <citation type="submission" date="2021-03" db="EMBL/GenBank/DDBJ databases">
        <title>Leucobacter chromiisoli sp. nov., isolated from chromium-containing soil of chemical plant.</title>
        <authorList>
            <person name="Xu Z."/>
        </authorList>
    </citation>
    <scope>NUCLEOTIDE SEQUENCE</scope>
    <source>
        <strain evidence="5">S27</strain>
    </source>
</reference>
<sequence length="324" mass="36050">MTGDVRWEGPTKPAGVPAAPVAAFSPLLARTQVAHAPVEPIAFDCVKFIVIRAGRARLFSEFGAHFVSVGDVVVLAANTLCGAEPDGWVATTTLYLDRDYVIDQVFWQYASRFQERLDASQFLDTHYAEPTQVLRIGKHRAGLMMPWLDELTALSVEGVPPERFYRAQSLVSAVFDVLVPFLVVANEGTAVARRNASVPTVPRHRLFRPVRPEVLDIAHSLRVELDRHWTVTELAARAHLSVSQLRRVFVDAFGKSPISYLTMLRAERMAHLLRVEDAPISDIAARVGWNDPDFAARQFRRSIGVSPSEYRRITSSAPARSNPD</sequence>
<evidence type="ECO:0000313" key="6">
    <source>
        <dbReference type="Proteomes" id="UP000664382"/>
    </source>
</evidence>
<dbReference type="GO" id="GO:0043565">
    <property type="term" value="F:sequence-specific DNA binding"/>
    <property type="evidence" value="ECO:0007669"/>
    <property type="project" value="InterPro"/>
</dbReference>
<dbReference type="PANTHER" id="PTHR46796:SF7">
    <property type="entry name" value="ARAC FAMILY TRANSCRIPTIONAL REGULATOR"/>
    <property type="match status" value="1"/>
</dbReference>
<evidence type="ECO:0000259" key="4">
    <source>
        <dbReference type="PROSITE" id="PS01124"/>
    </source>
</evidence>
<dbReference type="InterPro" id="IPR018060">
    <property type="entry name" value="HTH_AraC"/>
</dbReference>
<keyword evidence="1" id="KW-0805">Transcription regulation</keyword>
<dbReference type="Gene3D" id="1.10.10.60">
    <property type="entry name" value="Homeodomain-like"/>
    <property type="match status" value="2"/>
</dbReference>
<dbReference type="AlphaFoldDB" id="A0A939SBV4"/>
<dbReference type="SMART" id="SM00342">
    <property type="entry name" value="HTH_ARAC"/>
    <property type="match status" value="1"/>
</dbReference>
<evidence type="ECO:0000256" key="2">
    <source>
        <dbReference type="ARBA" id="ARBA00023125"/>
    </source>
</evidence>
<organism evidence="5 6">
    <name type="scientific">Leucobacter weissii</name>
    <dbReference type="NCBI Taxonomy" id="1983706"/>
    <lineage>
        <taxon>Bacteria</taxon>
        <taxon>Bacillati</taxon>
        <taxon>Actinomycetota</taxon>
        <taxon>Actinomycetes</taxon>
        <taxon>Micrococcales</taxon>
        <taxon>Microbacteriaceae</taxon>
        <taxon>Leucobacter</taxon>
    </lineage>
</organism>
<dbReference type="PROSITE" id="PS01124">
    <property type="entry name" value="HTH_ARAC_FAMILY_2"/>
    <property type="match status" value="1"/>
</dbReference>
<evidence type="ECO:0000256" key="3">
    <source>
        <dbReference type="ARBA" id="ARBA00023163"/>
    </source>
</evidence>
<accession>A0A939SBV4</accession>
<keyword evidence="3" id="KW-0804">Transcription</keyword>
<dbReference type="SUPFAM" id="SSF46689">
    <property type="entry name" value="Homeodomain-like"/>
    <property type="match status" value="2"/>
</dbReference>
<dbReference type="Pfam" id="PF12833">
    <property type="entry name" value="HTH_18"/>
    <property type="match status" value="1"/>
</dbReference>
<dbReference type="InterPro" id="IPR050204">
    <property type="entry name" value="AraC_XylS_family_regulators"/>
</dbReference>
<comment type="caution">
    <text evidence="5">The sequence shown here is derived from an EMBL/GenBank/DDBJ whole genome shotgun (WGS) entry which is preliminary data.</text>
</comment>
<dbReference type="InterPro" id="IPR009057">
    <property type="entry name" value="Homeodomain-like_sf"/>
</dbReference>
<protein>
    <submittedName>
        <fullName evidence="5">Helix-turn-helix transcriptional regulator</fullName>
    </submittedName>
</protein>